<dbReference type="RefSeq" id="WP_068220474.1">
    <property type="nucleotide sequence ID" value="NZ_CP139724.1"/>
</dbReference>
<evidence type="ECO:0000256" key="1">
    <source>
        <dbReference type="SAM" id="Phobius"/>
    </source>
</evidence>
<dbReference type="AlphaFoldDB" id="A0A150XBG2"/>
<keyword evidence="4" id="KW-1185">Reference proteome</keyword>
<dbReference type="GO" id="GO:0080120">
    <property type="term" value="P:CAAX-box protein maturation"/>
    <property type="evidence" value="ECO:0007669"/>
    <property type="project" value="UniProtKB-ARBA"/>
</dbReference>
<dbReference type="InterPro" id="IPR003675">
    <property type="entry name" value="Rce1/LyrA-like_dom"/>
</dbReference>
<feature type="transmembrane region" description="Helical" evidence="1">
    <location>
        <begin position="112"/>
        <end position="132"/>
    </location>
</feature>
<evidence type="ECO:0000259" key="2">
    <source>
        <dbReference type="Pfam" id="PF02517"/>
    </source>
</evidence>
<evidence type="ECO:0000313" key="3">
    <source>
        <dbReference type="EMBL" id="KYG76061.1"/>
    </source>
</evidence>
<keyword evidence="1" id="KW-0812">Transmembrane</keyword>
<feature type="transmembrane region" description="Helical" evidence="1">
    <location>
        <begin position="56"/>
        <end position="79"/>
    </location>
</feature>
<dbReference type="EMBL" id="LRPC01000012">
    <property type="protein sequence ID" value="KYG76061.1"/>
    <property type="molecule type" value="Genomic_DNA"/>
</dbReference>
<gene>
    <name evidence="3" type="ORF">AWW68_09595</name>
</gene>
<feature type="domain" description="CAAX prenyl protease 2/Lysostaphin resistance protein A-like" evidence="2">
    <location>
        <begin position="55"/>
        <end position="155"/>
    </location>
</feature>
<keyword evidence="1" id="KW-0472">Membrane</keyword>
<name>A0A150XBG2_9BACT</name>
<evidence type="ECO:0000313" key="4">
    <source>
        <dbReference type="Proteomes" id="UP000075606"/>
    </source>
</evidence>
<dbReference type="Proteomes" id="UP000075606">
    <property type="component" value="Unassembled WGS sequence"/>
</dbReference>
<dbReference type="GO" id="GO:0004175">
    <property type="term" value="F:endopeptidase activity"/>
    <property type="evidence" value="ECO:0007669"/>
    <property type="project" value="UniProtKB-ARBA"/>
</dbReference>
<feature type="transmembrane region" description="Helical" evidence="1">
    <location>
        <begin position="91"/>
        <end position="106"/>
    </location>
</feature>
<keyword evidence="1" id="KW-1133">Transmembrane helix</keyword>
<feature type="transmembrane region" description="Helical" evidence="1">
    <location>
        <begin position="141"/>
        <end position="159"/>
    </location>
</feature>
<protein>
    <recommendedName>
        <fullName evidence="2">CAAX prenyl protease 2/Lysostaphin resistance protein A-like domain-containing protein</fullName>
    </recommendedName>
</protein>
<proteinExistence type="predicted"/>
<organism evidence="3 4">
    <name type="scientific">Roseivirga spongicola</name>
    <dbReference type="NCBI Taxonomy" id="333140"/>
    <lineage>
        <taxon>Bacteria</taxon>
        <taxon>Pseudomonadati</taxon>
        <taxon>Bacteroidota</taxon>
        <taxon>Cytophagia</taxon>
        <taxon>Cytophagales</taxon>
        <taxon>Roseivirgaceae</taxon>
        <taxon>Roseivirga</taxon>
    </lineage>
</organism>
<dbReference type="Pfam" id="PF02517">
    <property type="entry name" value="Rce1-like"/>
    <property type="match status" value="1"/>
</dbReference>
<accession>A0A150XBG2</accession>
<dbReference type="OrthoDB" id="840219at2"/>
<reference evidence="3 4" key="1">
    <citation type="submission" date="2016-01" db="EMBL/GenBank/DDBJ databases">
        <title>Genome sequencing of Roseivirga spongicola UST030701-084.</title>
        <authorList>
            <person name="Selvaratnam C."/>
            <person name="Thevarajoo S."/>
            <person name="Goh K.M."/>
            <person name="Ee R."/>
            <person name="Chan K.-G."/>
            <person name="Chong C.S."/>
        </authorList>
    </citation>
    <scope>NUCLEOTIDE SEQUENCE [LARGE SCALE GENOMIC DNA]</scope>
    <source>
        <strain evidence="3 4">UST030701-084</strain>
    </source>
</reference>
<comment type="caution">
    <text evidence="3">The sequence shown here is derived from an EMBL/GenBank/DDBJ whole genome shotgun (WGS) entry which is preliminary data.</text>
</comment>
<feature type="transmembrane region" description="Helical" evidence="1">
    <location>
        <begin position="12"/>
        <end position="36"/>
    </location>
</feature>
<sequence length="164" mass="19122">MKIDRVEYRLQSFSLSRVVSILSIFQIGIIFLFSYILESIDNSLTEVDFLQNLSLVNIFILSVIIAPIVETFIFQFFLIEFFQFTLNKTKYIKHVSILVAGILFGLTHNYNIYYVLVMIVIGVYFAWVYWFISKWKGISSAFWSVTLIHAISNLIGFIVDELTM</sequence>